<organism evidence="2 3">
    <name type="scientific">Aspergillus caelatus</name>
    <dbReference type="NCBI Taxonomy" id="61420"/>
    <lineage>
        <taxon>Eukaryota</taxon>
        <taxon>Fungi</taxon>
        <taxon>Dikarya</taxon>
        <taxon>Ascomycota</taxon>
        <taxon>Pezizomycotina</taxon>
        <taxon>Eurotiomycetes</taxon>
        <taxon>Eurotiomycetidae</taxon>
        <taxon>Eurotiales</taxon>
        <taxon>Aspergillaceae</taxon>
        <taxon>Aspergillus</taxon>
        <taxon>Aspergillus subgen. Circumdati</taxon>
    </lineage>
</organism>
<feature type="transmembrane region" description="Helical" evidence="1">
    <location>
        <begin position="6"/>
        <end position="30"/>
    </location>
</feature>
<keyword evidence="1" id="KW-1133">Transmembrane helix</keyword>
<evidence type="ECO:0000313" key="3">
    <source>
        <dbReference type="Proteomes" id="UP000326268"/>
    </source>
</evidence>
<proteinExistence type="predicted"/>
<feature type="non-terminal residue" evidence="2">
    <location>
        <position position="62"/>
    </location>
</feature>
<dbReference type="AlphaFoldDB" id="A0A5N7ANJ0"/>
<accession>A0A5N7ANJ0</accession>
<protein>
    <submittedName>
        <fullName evidence="2">Uncharacterized protein</fullName>
    </submittedName>
</protein>
<dbReference type="EMBL" id="ML737566">
    <property type="protein sequence ID" value="KAE8370290.1"/>
    <property type="molecule type" value="Genomic_DNA"/>
</dbReference>
<gene>
    <name evidence="2" type="ORF">BDV27DRAFT_119598</name>
</gene>
<keyword evidence="1" id="KW-0812">Transmembrane</keyword>
<name>A0A5N7ANJ0_9EURO</name>
<keyword evidence="1" id="KW-0472">Membrane</keyword>
<evidence type="ECO:0000313" key="2">
    <source>
        <dbReference type="EMBL" id="KAE8370290.1"/>
    </source>
</evidence>
<evidence type="ECO:0000256" key="1">
    <source>
        <dbReference type="SAM" id="Phobius"/>
    </source>
</evidence>
<sequence length="62" mass="7081">MFHNLGISWSCTLPAYMCVLFCAISFLPLLSWTETSIGEQVFSSQYLSWRQRCSFSSLCSCI</sequence>
<dbReference type="RefSeq" id="XP_031933371.1">
    <property type="nucleotide sequence ID" value="XM_032064901.1"/>
</dbReference>
<keyword evidence="3" id="KW-1185">Reference proteome</keyword>
<reference evidence="2 3" key="1">
    <citation type="submission" date="2019-04" db="EMBL/GenBank/DDBJ databases">
        <title>Friends and foes A comparative genomics studyof 23 Aspergillus species from section Flavi.</title>
        <authorList>
            <consortium name="DOE Joint Genome Institute"/>
            <person name="Kjaerbolling I."/>
            <person name="Vesth T."/>
            <person name="Frisvad J.C."/>
            <person name="Nybo J.L."/>
            <person name="Theobald S."/>
            <person name="Kildgaard S."/>
            <person name="Isbrandt T."/>
            <person name="Kuo A."/>
            <person name="Sato A."/>
            <person name="Lyhne E.K."/>
            <person name="Kogle M.E."/>
            <person name="Wiebenga A."/>
            <person name="Kun R.S."/>
            <person name="Lubbers R.J."/>
            <person name="Makela M.R."/>
            <person name="Barry K."/>
            <person name="Chovatia M."/>
            <person name="Clum A."/>
            <person name="Daum C."/>
            <person name="Haridas S."/>
            <person name="He G."/>
            <person name="LaButti K."/>
            <person name="Lipzen A."/>
            <person name="Mondo S."/>
            <person name="Riley R."/>
            <person name="Salamov A."/>
            <person name="Simmons B.A."/>
            <person name="Magnuson J.K."/>
            <person name="Henrissat B."/>
            <person name="Mortensen U.H."/>
            <person name="Larsen T.O."/>
            <person name="Devries R.P."/>
            <person name="Grigoriev I.V."/>
            <person name="Machida M."/>
            <person name="Baker S.E."/>
            <person name="Andersen M.R."/>
        </authorList>
    </citation>
    <scope>NUCLEOTIDE SEQUENCE [LARGE SCALE GENOMIC DNA]</scope>
    <source>
        <strain evidence="2 3">CBS 763.97</strain>
    </source>
</reference>
<dbReference type="Proteomes" id="UP000326268">
    <property type="component" value="Unassembled WGS sequence"/>
</dbReference>
<dbReference type="GeneID" id="43649347"/>